<sequence>MAVAGWRRLPNLLQQISVRSLSSSALPEPIWQPPDEEASPSTNTAAMLYGPNDLRYVRLPLGPRPPPQQVRLEMKAVGICGSDVHYVRKGRLADFVVESPLVLGHESAGRIIELGEGVKGLKVGDRVAVEAGIPCWDTALSRTGRYNLCPRLAFHATPPHHGSMAQFIDHPATFCYKLPDSLSYEQGAMCEPLSVGIHAVQRAKVQPGMNVAVLGAGPIGLMALLGAKAFGADDIAISDIKTDNLELATSLGASVAICQSRGASPADVAAQIRAALPPRGPDVVIDCVGFDSTVQTALEACNPGGKVVLLGLGQDGMHQAPLALSTTREIDLIGSFRYNNTYPICLHLMKSRRVDVLPLITHRFSFDEDSLAAAFDTAARAAETKSIKVMFNLGDQDD</sequence>
<dbReference type="Pfam" id="PF00107">
    <property type="entry name" value="ADH_zinc_N"/>
    <property type="match status" value="1"/>
</dbReference>
<feature type="domain" description="Enoyl reductase (ER)" evidence="8">
    <location>
        <begin position="50"/>
        <end position="391"/>
    </location>
</feature>
<dbReference type="InterPro" id="IPR020843">
    <property type="entry name" value="ER"/>
</dbReference>
<evidence type="ECO:0000256" key="3">
    <source>
        <dbReference type="ARBA" id="ARBA00022723"/>
    </source>
</evidence>
<dbReference type="CDD" id="cd05285">
    <property type="entry name" value="sorbitol_DH"/>
    <property type="match status" value="1"/>
</dbReference>
<evidence type="ECO:0000256" key="4">
    <source>
        <dbReference type="ARBA" id="ARBA00022833"/>
    </source>
</evidence>
<gene>
    <name evidence="9" type="ORF">WJX72_011022</name>
</gene>
<accession>A0AAW1Q118</accession>
<dbReference type="PANTHER" id="PTHR43161:SF9">
    <property type="entry name" value="SORBITOL DEHYDROGENASE"/>
    <property type="match status" value="1"/>
</dbReference>
<dbReference type="GO" id="GO:0016616">
    <property type="term" value="F:oxidoreductase activity, acting on the CH-OH group of donors, NAD or NADP as acceptor"/>
    <property type="evidence" value="ECO:0007669"/>
    <property type="project" value="InterPro"/>
</dbReference>
<dbReference type="SUPFAM" id="SSF51735">
    <property type="entry name" value="NAD(P)-binding Rossmann-fold domains"/>
    <property type="match status" value="1"/>
</dbReference>
<dbReference type="SMART" id="SM00829">
    <property type="entry name" value="PKS_ER"/>
    <property type="match status" value="1"/>
</dbReference>
<keyword evidence="3 7" id="KW-0479">Metal-binding</keyword>
<dbReference type="InterPro" id="IPR002328">
    <property type="entry name" value="ADH_Zn_CS"/>
</dbReference>
<evidence type="ECO:0000259" key="8">
    <source>
        <dbReference type="SMART" id="SM00829"/>
    </source>
</evidence>
<keyword evidence="5" id="KW-0560">Oxidoreductase</keyword>
<comment type="caution">
    <text evidence="9">The sequence shown here is derived from an EMBL/GenBank/DDBJ whole genome shotgun (WGS) entry which is preliminary data.</text>
</comment>
<keyword evidence="4 7" id="KW-0862">Zinc</keyword>
<dbReference type="InterPro" id="IPR013149">
    <property type="entry name" value="ADH-like_C"/>
</dbReference>
<dbReference type="InterPro" id="IPR036291">
    <property type="entry name" value="NAD(P)-bd_dom_sf"/>
</dbReference>
<evidence type="ECO:0000256" key="2">
    <source>
        <dbReference type="ARBA" id="ARBA00008072"/>
    </source>
</evidence>
<keyword evidence="10" id="KW-1185">Reference proteome</keyword>
<dbReference type="InterPro" id="IPR013154">
    <property type="entry name" value="ADH-like_N"/>
</dbReference>
<dbReference type="GO" id="GO:0008270">
    <property type="term" value="F:zinc ion binding"/>
    <property type="evidence" value="ECO:0007669"/>
    <property type="project" value="InterPro"/>
</dbReference>
<evidence type="ECO:0000256" key="1">
    <source>
        <dbReference type="ARBA" id="ARBA00001947"/>
    </source>
</evidence>
<dbReference type="Gene3D" id="3.90.180.10">
    <property type="entry name" value="Medium-chain alcohol dehydrogenases, catalytic domain"/>
    <property type="match status" value="1"/>
</dbReference>
<dbReference type="PANTHER" id="PTHR43161">
    <property type="entry name" value="SORBITOL DEHYDROGENASE"/>
    <property type="match status" value="1"/>
</dbReference>
<dbReference type="Pfam" id="PF08240">
    <property type="entry name" value="ADH_N"/>
    <property type="match status" value="1"/>
</dbReference>
<evidence type="ECO:0000256" key="7">
    <source>
        <dbReference type="RuleBase" id="RU361277"/>
    </source>
</evidence>
<dbReference type="Gene3D" id="3.40.50.720">
    <property type="entry name" value="NAD(P)-binding Rossmann-like Domain"/>
    <property type="match status" value="1"/>
</dbReference>
<dbReference type="PROSITE" id="PS00059">
    <property type="entry name" value="ADH_ZINC"/>
    <property type="match status" value="1"/>
</dbReference>
<organism evidence="9 10">
    <name type="scientific">[Myrmecia] bisecta</name>
    <dbReference type="NCBI Taxonomy" id="41462"/>
    <lineage>
        <taxon>Eukaryota</taxon>
        <taxon>Viridiplantae</taxon>
        <taxon>Chlorophyta</taxon>
        <taxon>core chlorophytes</taxon>
        <taxon>Trebouxiophyceae</taxon>
        <taxon>Trebouxiales</taxon>
        <taxon>Trebouxiaceae</taxon>
        <taxon>Myrmecia</taxon>
    </lineage>
</organism>
<keyword evidence="6" id="KW-0520">NAD</keyword>
<dbReference type="SUPFAM" id="SSF50129">
    <property type="entry name" value="GroES-like"/>
    <property type="match status" value="1"/>
</dbReference>
<evidence type="ECO:0000313" key="10">
    <source>
        <dbReference type="Proteomes" id="UP001489004"/>
    </source>
</evidence>
<comment type="similarity">
    <text evidence="2 7">Belongs to the zinc-containing alcohol dehydrogenase family.</text>
</comment>
<evidence type="ECO:0000256" key="5">
    <source>
        <dbReference type="ARBA" id="ARBA00023002"/>
    </source>
</evidence>
<evidence type="ECO:0000256" key="6">
    <source>
        <dbReference type="ARBA" id="ARBA00023027"/>
    </source>
</evidence>
<protein>
    <recommendedName>
        <fullName evidence="8">Enoyl reductase (ER) domain-containing protein</fullName>
    </recommendedName>
</protein>
<dbReference type="EMBL" id="JALJOR010000007">
    <property type="protein sequence ID" value="KAK9814757.1"/>
    <property type="molecule type" value="Genomic_DNA"/>
</dbReference>
<dbReference type="InterPro" id="IPR011032">
    <property type="entry name" value="GroES-like_sf"/>
</dbReference>
<evidence type="ECO:0000313" key="9">
    <source>
        <dbReference type="EMBL" id="KAK9814757.1"/>
    </source>
</evidence>
<dbReference type="FunFam" id="3.40.50.720:FF:000068">
    <property type="entry name" value="Sorbitol dehydrogenase"/>
    <property type="match status" value="1"/>
</dbReference>
<dbReference type="Proteomes" id="UP001489004">
    <property type="component" value="Unassembled WGS sequence"/>
</dbReference>
<proteinExistence type="inferred from homology"/>
<name>A0AAW1Q118_9CHLO</name>
<reference evidence="9 10" key="1">
    <citation type="journal article" date="2024" name="Nat. Commun.">
        <title>Phylogenomics reveals the evolutionary origins of lichenization in chlorophyte algae.</title>
        <authorList>
            <person name="Puginier C."/>
            <person name="Libourel C."/>
            <person name="Otte J."/>
            <person name="Skaloud P."/>
            <person name="Haon M."/>
            <person name="Grisel S."/>
            <person name="Petersen M."/>
            <person name="Berrin J.G."/>
            <person name="Delaux P.M."/>
            <person name="Dal Grande F."/>
            <person name="Keller J."/>
        </authorList>
    </citation>
    <scope>NUCLEOTIDE SEQUENCE [LARGE SCALE GENOMIC DNA]</scope>
    <source>
        <strain evidence="9 10">SAG 2043</strain>
    </source>
</reference>
<dbReference type="InterPro" id="IPR045306">
    <property type="entry name" value="SDH-like"/>
</dbReference>
<dbReference type="AlphaFoldDB" id="A0AAW1Q118"/>
<comment type="cofactor">
    <cofactor evidence="1 7">
        <name>Zn(2+)</name>
        <dbReference type="ChEBI" id="CHEBI:29105"/>
    </cofactor>
</comment>